<dbReference type="PANTHER" id="PTHR16301:SF25">
    <property type="entry name" value="PROTEIN IMPACT"/>
    <property type="match status" value="1"/>
</dbReference>
<dbReference type="GO" id="GO:0140469">
    <property type="term" value="P:GCN2-mediated signaling"/>
    <property type="evidence" value="ECO:0007669"/>
    <property type="project" value="TreeGrafter"/>
</dbReference>
<keyword evidence="4" id="KW-1185">Reference proteome</keyword>
<dbReference type="EMBL" id="KN838539">
    <property type="protein sequence ID" value="KIK09272.1"/>
    <property type="molecule type" value="Genomic_DNA"/>
</dbReference>
<evidence type="ECO:0000256" key="1">
    <source>
        <dbReference type="ARBA" id="ARBA00007665"/>
    </source>
</evidence>
<evidence type="ECO:0000313" key="3">
    <source>
        <dbReference type="EMBL" id="KIK09272.1"/>
    </source>
</evidence>
<comment type="similarity">
    <text evidence="1">Belongs to the IMPACT family.</text>
</comment>
<dbReference type="InterPro" id="IPR001498">
    <property type="entry name" value="Impact_N"/>
</dbReference>
<dbReference type="Pfam" id="PF01205">
    <property type="entry name" value="Impact_N"/>
    <property type="match status" value="1"/>
</dbReference>
<dbReference type="Proteomes" id="UP000054477">
    <property type="component" value="Unassembled WGS sequence"/>
</dbReference>
<organism evidence="3 4">
    <name type="scientific">Laccaria amethystina LaAM-08-1</name>
    <dbReference type="NCBI Taxonomy" id="1095629"/>
    <lineage>
        <taxon>Eukaryota</taxon>
        <taxon>Fungi</taxon>
        <taxon>Dikarya</taxon>
        <taxon>Basidiomycota</taxon>
        <taxon>Agaricomycotina</taxon>
        <taxon>Agaricomycetes</taxon>
        <taxon>Agaricomycetidae</taxon>
        <taxon>Agaricales</taxon>
        <taxon>Agaricineae</taxon>
        <taxon>Hydnangiaceae</taxon>
        <taxon>Laccaria</taxon>
    </lineage>
</organism>
<name>A0A0C9YFT1_9AGAR</name>
<dbReference type="SUPFAM" id="SSF54211">
    <property type="entry name" value="Ribosomal protein S5 domain 2-like"/>
    <property type="match status" value="1"/>
</dbReference>
<gene>
    <name evidence="3" type="ORF">K443DRAFT_82957</name>
</gene>
<proteinExistence type="inferred from homology"/>
<reference evidence="4" key="2">
    <citation type="submission" date="2015-01" db="EMBL/GenBank/DDBJ databases">
        <title>Evolutionary Origins and Diversification of the Mycorrhizal Mutualists.</title>
        <authorList>
            <consortium name="DOE Joint Genome Institute"/>
            <consortium name="Mycorrhizal Genomics Consortium"/>
            <person name="Kohler A."/>
            <person name="Kuo A."/>
            <person name="Nagy L.G."/>
            <person name="Floudas D."/>
            <person name="Copeland A."/>
            <person name="Barry K.W."/>
            <person name="Cichocki N."/>
            <person name="Veneault-Fourrey C."/>
            <person name="LaButti K."/>
            <person name="Lindquist E.A."/>
            <person name="Lipzen A."/>
            <person name="Lundell T."/>
            <person name="Morin E."/>
            <person name="Murat C."/>
            <person name="Riley R."/>
            <person name="Ohm R."/>
            <person name="Sun H."/>
            <person name="Tunlid A."/>
            <person name="Henrissat B."/>
            <person name="Grigoriev I.V."/>
            <person name="Hibbett D.S."/>
            <person name="Martin F."/>
        </authorList>
    </citation>
    <scope>NUCLEOTIDE SEQUENCE [LARGE SCALE GENOMIC DNA]</scope>
    <source>
        <strain evidence="4">LaAM-08-1</strain>
    </source>
</reference>
<dbReference type="PANTHER" id="PTHR16301">
    <property type="entry name" value="IMPACT-RELATED"/>
    <property type="match status" value="1"/>
</dbReference>
<dbReference type="GO" id="GO:0005737">
    <property type="term" value="C:cytoplasm"/>
    <property type="evidence" value="ECO:0007669"/>
    <property type="project" value="TreeGrafter"/>
</dbReference>
<accession>A0A0C9YFT1</accession>
<dbReference type="InterPro" id="IPR020568">
    <property type="entry name" value="Ribosomal_Su5_D2-typ_SF"/>
</dbReference>
<dbReference type="InterPro" id="IPR020569">
    <property type="entry name" value="UPF0029_Impact_CS"/>
</dbReference>
<dbReference type="AlphaFoldDB" id="A0A0C9YFT1"/>
<dbReference type="HOGENOM" id="CLU_075864_0_0_1"/>
<dbReference type="OrthoDB" id="69641at2759"/>
<sequence>MAGLSTGTLDSFIISKRPQPDPVFTSQEIRDRGSIFVANIYHASSPEEAKARINHLKYILHGPKPATHEIAAWRCMVLKCGRTGLEGPDDFELRTGSTDDGESWAGGKVLKVLQNQAIIDAVVIVSRWYGGSMLGPVRFSHIERCALEVCQAFKRSEELLENITTLQTLDVLLDQLRSELAQLTHPDLSTPADLQSTRKRPNYTDLDVSKTKRLIRARENAVKSVKSLISKHKEVHHEMETLHTSTQPTTIAARGNRTSPNRLILSTDTPVSLPSVTHTS</sequence>
<protein>
    <recommendedName>
        <fullName evidence="2">Impact N-terminal domain-containing protein</fullName>
    </recommendedName>
</protein>
<dbReference type="Gene3D" id="3.30.230.30">
    <property type="entry name" value="Impact, N-terminal domain"/>
    <property type="match status" value="1"/>
</dbReference>
<dbReference type="STRING" id="1095629.A0A0C9YFT1"/>
<feature type="domain" description="Impact N-terminal" evidence="2">
    <location>
        <begin position="32"/>
        <end position="149"/>
    </location>
</feature>
<dbReference type="GO" id="GO:0006446">
    <property type="term" value="P:regulation of translational initiation"/>
    <property type="evidence" value="ECO:0007669"/>
    <property type="project" value="TreeGrafter"/>
</dbReference>
<dbReference type="InterPro" id="IPR036956">
    <property type="entry name" value="Impact_N_sf"/>
</dbReference>
<reference evidence="3 4" key="1">
    <citation type="submission" date="2014-04" db="EMBL/GenBank/DDBJ databases">
        <authorList>
            <consortium name="DOE Joint Genome Institute"/>
            <person name="Kuo A."/>
            <person name="Kohler A."/>
            <person name="Nagy L.G."/>
            <person name="Floudas D."/>
            <person name="Copeland A."/>
            <person name="Barry K.W."/>
            <person name="Cichocki N."/>
            <person name="Veneault-Fourrey C."/>
            <person name="LaButti K."/>
            <person name="Lindquist E.A."/>
            <person name="Lipzen A."/>
            <person name="Lundell T."/>
            <person name="Morin E."/>
            <person name="Murat C."/>
            <person name="Sun H."/>
            <person name="Tunlid A."/>
            <person name="Henrissat B."/>
            <person name="Grigoriev I.V."/>
            <person name="Hibbett D.S."/>
            <person name="Martin F."/>
            <person name="Nordberg H.P."/>
            <person name="Cantor M.N."/>
            <person name="Hua S.X."/>
        </authorList>
    </citation>
    <scope>NUCLEOTIDE SEQUENCE [LARGE SCALE GENOMIC DNA]</scope>
    <source>
        <strain evidence="3 4">LaAM-08-1</strain>
    </source>
</reference>
<dbReference type="InterPro" id="IPR023582">
    <property type="entry name" value="Impact"/>
</dbReference>
<evidence type="ECO:0000313" key="4">
    <source>
        <dbReference type="Proteomes" id="UP000054477"/>
    </source>
</evidence>
<dbReference type="PROSITE" id="PS00910">
    <property type="entry name" value="UPF0029"/>
    <property type="match status" value="1"/>
</dbReference>
<evidence type="ECO:0000259" key="2">
    <source>
        <dbReference type="Pfam" id="PF01205"/>
    </source>
</evidence>